<organism evidence="2 3">
    <name type="scientific">Clohesyomyces aquaticus</name>
    <dbReference type="NCBI Taxonomy" id="1231657"/>
    <lineage>
        <taxon>Eukaryota</taxon>
        <taxon>Fungi</taxon>
        <taxon>Dikarya</taxon>
        <taxon>Ascomycota</taxon>
        <taxon>Pezizomycotina</taxon>
        <taxon>Dothideomycetes</taxon>
        <taxon>Pleosporomycetidae</taxon>
        <taxon>Pleosporales</taxon>
        <taxon>Lindgomycetaceae</taxon>
        <taxon>Clohesyomyces</taxon>
    </lineage>
</organism>
<name>A0A1Y2A325_9PLEO</name>
<dbReference type="AlphaFoldDB" id="A0A1Y2A325"/>
<dbReference type="Proteomes" id="UP000193144">
    <property type="component" value="Unassembled WGS sequence"/>
</dbReference>
<dbReference type="EMBL" id="MCFA01000016">
    <property type="protein sequence ID" value="ORY16810.1"/>
    <property type="molecule type" value="Genomic_DNA"/>
</dbReference>
<feature type="compositionally biased region" description="Polar residues" evidence="1">
    <location>
        <begin position="102"/>
        <end position="120"/>
    </location>
</feature>
<sequence>MAEMVANNASLNKSFNAMNDRVADLECYAERTDEENRQFRSFMRVISEHPNVRDWLIGLSSDRNNIAEAGPVSYPASPDSEPDLDQSQDQIATHVSDEADNTDNGAETNAQETSDGSSAIKNEDGVIDDGVAGSVILVHSNMATPEPTPEPPKASKKRKRASAQAVGIGNRRVNHNLDAIMVSEETLMPSMAVTDTELVVYLFRTLRRPIVTLRLRARGWGPHKIATVLNEHREVNPPYLKNTASVMSITALRRGERLNGPDWGEENAPQFVDADEKKATELIAGPTNKPGLDCNVLDLCKKLKKHPEGDDAGLFTRCVKYCVENQLECRLSAIHEVASKLA</sequence>
<dbReference type="OrthoDB" id="3792684at2759"/>
<gene>
    <name evidence="2" type="ORF">BCR34DRAFT_87362</name>
</gene>
<protein>
    <submittedName>
        <fullName evidence="2">Uncharacterized protein</fullName>
    </submittedName>
</protein>
<feature type="region of interest" description="Disordered" evidence="1">
    <location>
        <begin position="68"/>
        <end position="125"/>
    </location>
</feature>
<comment type="caution">
    <text evidence="2">The sequence shown here is derived from an EMBL/GenBank/DDBJ whole genome shotgun (WGS) entry which is preliminary data.</text>
</comment>
<reference evidence="2 3" key="1">
    <citation type="submission" date="2016-07" db="EMBL/GenBank/DDBJ databases">
        <title>Pervasive Adenine N6-methylation of Active Genes in Fungi.</title>
        <authorList>
            <consortium name="DOE Joint Genome Institute"/>
            <person name="Mondo S.J."/>
            <person name="Dannebaum R.O."/>
            <person name="Kuo R.C."/>
            <person name="Labutti K."/>
            <person name="Haridas S."/>
            <person name="Kuo A."/>
            <person name="Salamov A."/>
            <person name="Ahrendt S.R."/>
            <person name="Lipzen A."/>
            <person name="Sullivan W."/>
            <person name="Andreopoulos W.B."/>
            <person name="Clum A."/>
            <person name="Lindquist E."/>
            <person name="Daum C."/>
            <person name="Ramamoorthy G.K."/>
            <person name="Gryganskyi A."/>
            <person name="Culley D."/>
            <person name="Magnuson J.K."/>
            <person name="James T.Y."/>
            <person name="O'Malley M.A."/>
            <person name="Stajich J.E."/>
            <person name="Spatafora J.W."/>
            <person name="Visel A."/>
            <person name="Grigoriev I.V."/>
        </authorList>
    </citation>
    <scope>NUCLEOTIDE SEQUENCE [LARGE SCALE GENOMIC DNA]</scope>
    <source>
        <strain evidence="2 3">CBS 115471</strain>
    </source>
</reference>
<evidence type="ECO:0000256" key="1">
    <source>
        <dbReference type="SAM" id="MobiDB-lite"/>
    </source>
</evidence>
<proteinExistence type="predicted"/>
<evidence type="ECO:0000313" key="2">
    <source>
        <dbReference type="EMBL" id="ORY16810.1"/>
    </source>
</evidence>
<feature type="region of interest" description="Disordered" evidence="1">
    <location>
        <begin position="140"/>
        <end position="165"/>
    </location>
</feature>
<accession>A0A1Y2A325</accession>
<evidence type="ECO:0000313" key="3">
    <source>
        <dbReference type="Proteomes" id="UP000193144"/>
    </source>
</evidence>
<keyword evidence="3" id="KW-1185">Reference proteome</keyword>